<dbReference type="EC" id="2.7.7.12" evidence="5 13"/>
<dbReference type="InterPro" id="IPR001937">
    <property type="entry name" value="GalP_UDPtransf1"/>
</dbReference>
<protein>
    <recommendedName>
        <fullName evidence="6 13">Galactose-1-phosphate uridylyltransferase</fullName>
        <ecNumber evidence="5 13">2.7.7.12</ecNumber>
    </recommendedName>
</protein>
<dbReference type="NCBIfam" id="TIGR00209">
    <property type="entry name" value="galT_1"/>
    <property type="match status" value="1"/>
</dbReference>
<keyword evidence="11 14" id="KW-0299">Galactose metabolism</keyword>
<comment type="catalytic activity">
    <reaction evidence="1 14">
        <text>alpha-D-galactose 1-phosphate + UDP-alpha-D-glucose = alpha-D-glucose 1-phosphate + UDP-alpha-D-galactose</text>
        <dbReference type="Rhea" id="RHEA:13989"/>
        <dbReference type="ChEBI" id="CHEBI:58336"/>
        <dbReference type="ChEBI" id="CHEBI:58601"/>
        <dbReference type="ChEBI" id="CHEBI:58885"/>
        <dbReference type="ChEBI" id="CHEBI:66914"/>
        <dbReference type="EC" id="2.7.7.12"/>
    </reaction>
</comment>
<dbReference type="SUPFAM" id="SSF54197">
    <property type="entry name" value="HIT-like"/>
    <property type="match status" value="2"/>
</dbReference>
<evidence type="ECO:0000313" key="19">
    <source>
        <dbReference type="Proteomes" id="UP001296993"/>
    </source>
</evidence>
<feature type="domain" description="Galactose-1-phosphate uridyl transferase N-terminal" evidence="16">
    <location>
        <begin position="61"/>
        <end position="214"/>
    </location>
</feature>
<evidence type="ECO:0000259" key="16">
    <source>
        <dbReference type="Pfam" id="PF01087"/>
    </source>
</evidence>
<evidence type="ECO:0000256" key="4">
    <source>
        <dbReference type="ARBA" id="ARBA00010951"/>
    </source>
</evidence>
<dbReference type="InterPro" id="IPR036265">
    <property type="entry name" value="HIT-like_sf"/>
</dbReference>
<evidence type="ECO:0000256" key="14">
    <source>
        <dbReference type="RuleBase" id="RU000506"/>
    </source>
</evidence>
<accession>A0ABS4XG98</accession>
<gene>
    <name evidence="18" type="ORF">JOF47_002986</name>
</gene>
<dbReference type="InterPro" id="IPR019779">
    <property type="entry name" value="GalP_UDPtransf1_His-AS"/>
</dbReference>
<dbReference type="EMBL" id="JAGIOF010000001">
    <property type="protein sequence ID" value="MBP2387475.1"/>
    <property type="molecule type" value="Genomic_DNA"/>
</dbReference>
<dbReference type="InterPro" id="IPR005850">
    <property type="entry name" value="GalP_Utransf_C"/>
</dbReference>
<evidence type="ECO:0000256" key="10">
    <source>
        <dbReference type="ARBA" id="ARBA00022833"/>
    </source>
</evidence>
<dbReference type="GO" id="GO:0008108">
    <property type="term" value="F:UDP-glucose:hexose-1-phosphate uridylyltransferase activity"/>
    <property type="evidence" value="ECO:0007669"/>
    <property type="project" value="UniProtKB-EC"/>
</dbReference>
<evidence type="ECO:0000256" key="7">
    <source>
        <dbReference type="ARBA" id="ARBA00022679"/>
    </source>
</evidence>
<proteinExistence type="inferred from homology"/>
<dbReference type="Pfam" id="PF01087">
    <property type="entry name" value="GalP_UDP_transf"/>
    <property type="match status" value="1"/>
</dbReference>
<comment type="caution">
    <text evidence="18">The sequence shown here is derived from an EMBL/GenBank/DDBJ whole genome shotgun (WGS) entry which is preliminary data.</text>
</comment>
<dbReference type="InterPro" id="IPR005849">
    <property type="entry name" value="GalP_Utransf_N"/>
</dbReference>
<evidence type="ECO:0000259" key="17">
    <source>
        <dbReference type="Pfam" id="PF02744"/>
    </source>
</evidence>
<comment type="pathway">
    <text evidence="3 14">Carbohydrate metabolism; galactose metabolism.</text>
</comment>
<dbReference type="PROSITE" id="PS00117">
    <property type="entry name" value="GAL_P_UDP_TRANSF_I"/>
    <property type="match status" value="1"/>
</dbReference>
<evidence type="ECO:0000313" key="18">
    <source>
        <dbReference type="EMBL" id="MBP2387475.1"/>
    </source>
</evidence>
<feature type="domain" description="Galactose-1-phosphate uridyl transferase C-terminal" evidence="17">
    <location>
        <begin position="232"/>
        <end position="377"/>
    </location>
</feature>
<dbReference type="PIRSF" id="PIRSF000808">
    <property type="entry name" value="GalT"/>
    <property type="match status" value="1"/>
</dbReference>
<evidence type="ECO:0000256" key="2">
    <source>
        <dbReference type="ARBA" id="ARBA00001947"/>
    </source>
</evidence>
<comment type="similarity">
    <text evidence="4 14">Belongs to the galactose-1-phosphate uridylyltransferase type 1 family.</text>
</comment>
<evidence type="ECO:0000256" key="1">
    <source>
        <dbReference type="ARBA" id="ARBA00001107"/>
    </source>
</evidence>
<dbReference type="Pfam" id="PF02744">
    <property type="entry name" value="GalP_UDP_tr_C"/>
    <property type="match status" value="1"/>
</dbReference>
<dbReference type="RefSeq" id="WP_342592801.1">
    <property type="nucleotide sequence ID" value="NZ_BAAAJY010000011.1"/>
</dbReference>
<evidence type="ECO:0000256" key="12">
    <source>
        <dbReference type="ARBA" id="ARBA00023277"/>
    </source>
</evidence>
<evidence type="ECO:0000256" key="9">
    <source>
        <dbReference type="ARBA" id="ARBA00022723"/>
    </source>
</evidence>
<feature type="compositionally biased region" description="Polar residues" evidence="15">
    <location>
        <begin position="1"/>
        <end position="13"/>
    </location>
</feature>
<keyword evidence="9 14" id="KW-0479">Metal-binding</keyword>
<dbReference type="Proteomes" id="UP001296993">
    <property type="component" value="Unassembled WGS sequence"/>
</dbReference>
<evidence type="ECO:0000256" key="5">
    <source>
        <dbReference type="ARBA" id="ARBA00012384"/>
    </source>
</evidence>
<evidence type="ECO:0000256" key="11">
    <source>
        <dbReference type="ARBA" id="ARBA00023144"/>
    </source>
</evidence>
<comment type="cofactor">
    <cofactor evidence="2">
        <name>Zn(2+)</name>
        <dbReference type="ChEBI" id="CHEBI:29105"/>
    </cofactor>
</comment>
<evidence type="ECO:0000256" key="15">
    <source>
        <dbReference type="SAM" id="MobiDB-lite"/>
    </source>
</evidence>
<dbReference type="PANTHER" id="PTHR11943:SF1">
    <property type="entry name" value="GALACTOSE-1-PHOSPHATE URIDYLYLTRANSFERASE"/>
    <property type="match status" value="1"/>
</dbReference>
<evidence type="ECO:0000256" key="13">
    <source>
        <dbReference type="NCBIfam" id="TIGR00209"/>
    </source>
</evidence>
<keyword evidence="8 14" id="KW-0548">Nucleotidyltransferase</keyword>
<name>A0ABS4XG98_9MICC</name>
<organism evidence="18 19">
    <name type="scientific">Paeniglutamicibacter kerguelensis</name>
    <dbReference type="NCBI Taxonomy" id="254788"/>
    <lineage>
        <taxon>Bacteria</taxon>
        <taxon>Bacillati</taxon>
        <taxon>Actinomycetota</taxon>
        <taxon>Actinomycetes</taxon>
        <taxon>Micrococcales</taxon>
        <taxon>Micrococcaceae</taxon>
        <taxon>Paeniglutamicibacter</taxon>
    </lineage>
</organism>
<evidence type="ECO:0000256" key="8">
    <source>
        <dbReference type="ARBA" id="ARBA00022695"/>
    </source>
</evidence>
<dbReference type="Gene3D" id="3.30.428.10">
    <property type="entry name" value="HIT-like"/>
    <property type="match status" value="2"/>
</dbReference>
<evidence type="ECO:0000256" key="6">
    <source>
        <dbReference type="ARBA" id="ARBA00016340"/>
    </source>
</evidence>
<evidence type="ECO:0000256" key="3">
    <source>
        <dbReference type="ARBA" id="ARBA00004947"/>
    </source>
</evidence>
<reference evidence="18 19" key="1">
    <citation type="submission" date="2021-03" db="EMBL/GenBank/DDBJ databases">
        <title>Sequencing the genomes of 1000 actinobacteria strains.</title>
        <authorList>
            <person name="Klenk H.-P."/>
        </authorList>
    </citation>
    <scope>NUCLEOTIDE SEQUENCE [LARGE SCALE GENOMIC DNA]</scope>
    <source>
        <strain evidence="18 19">DSM 15797</strain>
    </source>
</reference>
<feature type="region of interest" description="Disordered" evidence="15">
    <location>
        <begin position="1"/>
        <end position="22"/>
    </location>
</feature>
<keyword evidence="12 14" id="KW-0119">Carbohydrate metabolism</keyword>
<keyword evidence="10" id="KW-0862">Zinc</keyword>
<keyword evidence="19" id="KW-1185">Reference proteome</keyword>
<dbReference type="PANTHER" id="PTHR11943">
    <property type="entry name" value="GALACTOSE-1-PHOSPHATE URIDYLYLTRANSFERASE"/>
    <property type="match status" value="1"/>
</dbReference>
<keyword evidence="7 14" id="KW-0808">Transferase</keyword>
<sequence>MSKQSSPSPTSFGGDSLGHGPVRAAMADGRELIYFFDSPDRSAEFVVPADTRELPPRPPVSELRYDALSGEWVSFAAHRQTRTHLPAASECPLCPTRSDMASEIPAASYDVAVFENRFPSFGPEQHTSEVAAELGAFTPSHGRCEVVAFGPGHTDSLASLGVERIRTVIDAWAHRSTELGALEGVEQVFAFENRGAEIGVTLHHPHGQIYAYPYTTPRTANQLARAVSHRERTGRNLMADILEFELADGKRIVERGTHWTAFVPYAARMPIEVHLMPNRQVAELGELTTEERDELAEMYHRLLCSVDALYPTPTPYIAGWFQAPRTHPNRDEAWLHLQLTSPRRAENKMKYLAGSEAAMGAFIGDVTPETSAKSLRDAASRANGDA</sequence>